<feature type="transmembrane region" description="Helical" evidence="2">
    <location>
        <begin position="122"/>
        <end position="148"/>
    </location>
</feature>
<feature type="transmembrane region" description="Helical" evidence="2">
    <location>
        <begin position="26"/>
        <end position="50"/>
    </location>
</feature>
<comment type="caution">
    <text evidence="4">The sequence shown here is derived from an EMBL/GenBank/DDBJ whole genome shotgun (WGS) entry which is preliminary data.</text>
</comment>
<sequence>MFAFDSFNAAHKLAGPGYIILNVIRVLNIIVLLLIAIASWVMLVMTFFFFDGVSHFITSLISLFLIVSELSLFPDYFLRYWPLLGLESGLVFLGSAMIVLGFNTMGNLNKTATSIENLGLPLWRLVLASGILTTIMGVANIVATIVLCDSAQGITGRQVRSRGATAMNEKLEPSLSRNYSRNSLRPGTRASDLPSYNTQDRRRSKFGFKFPIRIAGISRSTAKEPEPSKWASRFSRAPVEISGPIAIDNDQFSKWDSRTSPVAPEIERPPTALHPAYSPAARYSEVHHLSRFYMASWSLESIFFFYTRFYDDDDDDDVGDGDRGKEKGIVDAGSSSTMDNKV</sequence>
<name>A0A3D8QGL7_9HELO</name>
<evidence type="ECO:0000256" key="1">
    <source>
        <dbReference type="SAM" id="MobiDB-lite"/>
    </source>
</evidence>
<dbReference type="Pfam" id="PF24535">
    <property type="entry name" value="DUF7598"/>
    <property type="match status" value="1"/>
</dbReference>
<feature type="compositionally biased region" description="Polar residues" evidence="1">
    <location>
        <begin position="333"/>
        <end position="342"/>
    </location>
</feature>
<feature type="region of interest" description="Disordered" evidence="1">
    <location>
        <begin position="315"/>
        <end position="342"/>
    </location>
</feature>
<feature type="compositionally biased region" description="Low complexity" evidence="1">
    <location>
        <begin position="174"/>
        <end position="185"/>
    </location>
</feature>
<dbReference type="Proteomes" id="UP000256645">
    <property type="component" value="Unassembled WGS sequence"/>
</dbReference>
<evidence type="ECO:0000259" key="3">
    <source>
        <dbReference type="Pfam" id="PF24535"/>
    </source>
</evidence>
<feature type="domain" description="DUF7598" evidence="3">
    <location>
        <begin position="17"/>
        <end position="146"/>
    </location>
</feature>
<gene>
    <name evidence="4" type="ORF">BP6252_12203</name>
</gene>
<keyword evidence="2" id="KW-1133">Transmembrane helix</keyword>
<keyword evidence="2" id="KW-0812">Transmembrane</keyword>
<organism evidence="4 5">
    <name type="scientific">Coleophoma cylindrospora</name>
    <dbReference type="NCBI Taxonomy" id="1849047"/>
    <lineage>
        <taxon>Eukaryota</taxon>
        <taxon>Fungi</taxon>
        <taxon>Dikarya</taxon>
        <taxon>Ascomycota</taxon>
        <taxon>Pezizomycotina</taxon>
        <taxon>Leotiomycetes</taxon>
        <taxon>Helotiales</taxon>
        <taxon>Dermateaceae</taxon>
        <taxon>Coleophoma</taxon>
    </lineage>
</organism>
<dbReference type="AlphaFoldDB" id="A0A3D8QGL7"/>
<reference evidence="4 5" key="1">
    <citation type="journal article" date="2018" name="IMA Fungus">
        <title>IMA Genome-F 9: Draft genome sequence of Annulohypoxylon stygium, Aspergillus mulundensis, Berkeleyomyces basicola (syn. Thielaviopsis basicola), Ceratocystis smalleyi, two Cercospora beticola strains, Coleophoma cylindrospora, Fusarium fracticaudum, Phialophora cf. hyalina, and Morchella septimelata.</title>
        <authorList>
            <person name="Wingfield B.D."/>
            <person name="Bills G.F."/>
            <person name="Dong Y."/>
            <person name="Huang W."/>
            <person name="Nel W.J."/>
            <person name="Swalarsk-Parry B.S."/>
            <person name="Vaghefi N."/>
            <person name="Wilken P.M."/>
            <person name="An Z."/>
            <person name="de Beer Z.W."/>
            <person name="De Vos L."/>
            <person name="Chen L."/>
            <person name="Duong T.A."/>
            <person name="Gao Y."/>
            <person name="Hammerbacher A."/>
            <person name="Kikkert J.R."/>
            <person name="Li Y."/>
            <person name="Li H."/>
            <person name="Li K."/>
            <person name="Li Q."/>
            <person name="Liu X."/>
            <person name="Ma X."/>
            <person name="Naidoo K."/>
            <person name="Pethybridge S.J."/>
            <person name="Sun J."/>
            <person name="Steenkamp E.T."/>
            <person name="van der Nest M.A."/>
            <person name="van Wyk S."/>
            <person name="Wingfield M.J."/>
            <person name="Xiong C."/>
            <person name="Yue Q."/>
            <person name="Zhang X."/>
        </authorList>
    </citation>
    <scope>NUCLEOTIDE SEQUENCE [LARGE SCALE GENOMIC DNA]</scope>
    <source>
        <strain evidence="4 5">BP6252</strain>
    </source>
</reference>
<proteinExistence type="predicted"/>
<feature type="compositionally biased region" description="Basic and acidic residues" evidence="1">
    <location>
        <begin position="320"/>
        <end position="329"/>
    </location>
</feature>
<feature type="transmembrane region" description="Helical" evidence="2">
    <location>
        <begin position="80"/>
        <end position="102"/>
    </location>
</feature>
<keyword evidence="2" id="KW-0472">Membrane</keyword>
<accession>A0A3D8QGL7</accession>
<protein>
    <recommendedName>
        <fullName evidence="3">DUF7598 domain-containing protein</fullName>
    </recommendedName>
</protein>
<evidence type="ECO:0000313" key="5">
    <source>
        <dbReference type="Proteomes" id="UP000256645"/>
    </source>
</evidence>
<keyword evidence="5" id="KW-1185">Reference proteome</keyword>
<feature type="region of interest" description="Disordered" evidence="1">
    <location>
        <begin position="170"/>
        <end position="199"/>
    </location>
</feature>
<evidence type="ECO:0000313" key="4">
    <source>
        <dbReference type="EMBL" id="RDW60820.1"/>
    </source>
</evidence>
<dbReference type="InterPro" id="IPR056019">
    <property type="entry name" value="DUF7598"/>
</dbReference>
<feature type="transmembrane region" description="Helical" evidence="2">
    <location>
        <begin position="56"/>
        <end position="73"/>
    </location>
</feature>
<evidence type="ECO:0000256" key="2">
    <source>
        <dbReference type="SAM" id="Phobius"/>
    </source>
</evidence>
<dbReference type="EMBL" id="PDLM01000015">
    <property type="protein sequence ID" value="RDW60820.1"/>
    <property type="molecule type" value="Genomic_DNA"/>
</dbReference>
<dbReference type="OrthoDB" id="5327148at2759"/>
<dbReference type="STRING" id="1849047.A0A3D8QGL7"/>